<sequence>MSIINDASSTPLSLRPVVKLGPLEVHNENSKKTTTAYSSSPESVSVVLSPEGKVKSDNEKSTHPDIDAAKLPKSIKNYLKAIRDLQEKIDKKIQELESVARDQSLSENIRNLKSQNIQIQISVFSNTLSSVITNMLQEESALKLDGADRTLAASLMAPK</sequence>
<evidence type="ECO:0000256" key="1">
    <source>
        <dbReference type="SAM" id="Coils"/>
    </source>
</evidence>
<evidence type="ECO:0000313" key="3">
    <source>
        <dbReference type="EMBL" id="USV98443.1"/>
    </source>
</evidence>
<accession>A0ABD7TAZ1</accession>
<dbReference type="Proteomes" id="UP001056907">
    <property type="component" value="Chromosome"/>
</dbReference>
<reference evidence="3" key="1">
    <citation type="journal article" date="2022" name="Front. Plant Sci.">
        <title>Agronomic efficiency and genome mining analysis of the wheat-biostimulant rhizospheric bacterium Pseudomonas pergaminensis sp. nov. strain 1008T.</title>
        <authorList>
            <person name="Diaz M."/>
            <person name="Bach T."/>
            <person name="Gonzalez Anta G."/>
            <person name="Agaras B."/>
            <person name="Wibberg D."/>
            <person name="Noguera F."/>
            <person name="Canciani W."/>
            <person name="Valverde C."/>
        </authorList>
    </citation>
    <scope>NUCLEOTIDE SEQUENCE</scope>
    <source>
        <strain evidence="3">1008</strain>
    </source>
</reference>
<feature type="coiled-coil region" evidence="1">
    <location>
        <begin position="75"/>
        <end position="102"/>
    </location>
</feature>
<organism evidence="3 4">
    <name type="scientific">Pseudomonas pergaminensis</name>
    <dbReference type="NCBI Taxonomy" id="2853159"/>
    <lineage>
        <taxon>Bacteria</taxon>
        <taxon>Pseudomonadati</taxon>
        <taxon>Pseudomonadota</taxon>
        <taxon>Gammaproteobacteria</taxon>
        <taxon>Pseudomonadales</taxon>
        <taxon>Pseudomonadaceae</taxon>
        <taxon>Pseudomonas</taxon>
    </lineage>
</organism>
<keyword evidence="1" id="KW-0175">Coiled coil</keyword>
<feature type="compositionally biased region" description="Low complexity" evidence="2">
    <location>
        <begin position="38"/>
        <end position="51"/>
    </location>
</feature>
<feature type="region of interest" description="Disordered" evidence="2">
    <location>
        <begin position="24"/>
        <end position="67"/>
    </location>
</feature>
<gene>
    <name evidence="3" type="ORF">KUA23_15190</name>
</gene>
<dbReference type="KEGG" id="ppeg:KUA23_15190"/>
<evidence type="ECO:0000256" key="2">
    <source>
        <dbReference type="SAM" id="MobiDB-lite"/>
    </source>
</evidence>
<proteinExistence type="predicted"/>
<evidence type="ECO:0000313" key="4">
    <source>
        <dbReference type="Proteomes" id="UP001056907"/>
    </source>
</evidence>
<dbReference type="RefSeq" id="WP_252992321.1">
    <property type="nucleotide sequence ID" value="NZ_CP078013.2"/>
</dbReference>
<name>A0ABD7TAZ1_9PSED</name>
<feature type="compositionally biased region" description="Basic and acidic residues" evidence="2">
    <location>
        <begin position="52"/>
        <end position="67"/>
    </location>
</feature>
<protein>
    <submittedName>
        <fullName evidence="3">Uncharacterized protein</fullName>
    </submittedName>
</protein>
<dbReference type="AlphaFoldDB" id="A0ABD7TAZ1"/>
<reference evidence="3" key="2">
    <citation type="submission" date="2024-04" db="EMBL/GenBank/DDBJ databases">
        <authorList>
            <person name="Diaz M."/>
            <person name="Bach T."/>
            <person name="Gonzalez Anta G."/>
            <person name="Agaras B."/>
            <person name="Wibberg D."/>
            <person name="Noguera F."/>
            <person name="Canciani W."/>
            <person name="Ybarra T."/>
            <person name="Nunez M.L."/>
            <person name="Valverde C."/>
        </authorList>
    </citation>
    <scope>NUCLEOTIDE SEQUENCE</scope>
    <source>
        <strain evidence="3">1008</strain>
    </source>
</reference>
<dbReference type="EMBL" id="CP078013">
    <property type="protein sequence ID" value="USV98443.1"/>
    <property type="molecule type" value="Genomic_DNA"/>
</dbReference>